<dbReference type="GO" id="GO:0008146">
    <property type="term" value="F:sulfotransferase activity"/>
    <property type="evidence" value="ECO:0007669"/>
    <property type="project" value="TreeGrafter"/>
</dbReference>
<dbReference type="CDD" id="cd00757">
    <property type="entry name" value="ThiF_MoeB_HesA_family"/>
    <property type="match status" value="1"/>
</dbReference>
<keyword evidence="15" id="KW-1185">Reference proteome</keyword>
<comment type="caution">
    <text evidence="14">The sequence shown here is derived from an EMBL/GenBank/DDBJ whole genome shotgun (WGS) entry which is preliminary data.</text>
</comment>
<evidence type="ECO:0000256" key="8">
    <source>
        <dbReference type="ARBA" id="ARBA00066884"/>
    </source>
</evidence>
<evidence type="ECO:0000256" key="9">
    <source>
        <dbReference type="ARBA" id="ARBA00073635"/>
    </source>
</evidence>
<organism evidence="14 15">
    <name type="scientific">Roseibacillus persicicus</name>
    <dbReference type="NCBI Taxonomy" id="454148"/>
    <lineage>
        <taxon>Bacteria</taxon>
        <taxon>Pseudomonadati</taxon>
        <taxon>Verrucomicrobiota</taxon>
        <taxon>Verrucomicrobiia</taxon>
        <taxon>Verrucomicrobiales</taxon>
        <taxon>Verrucomicrobiaceae</taxon>
        <taxon>Roseibacillus</taxon>
    </lineage>
</organism>
<evidence type="ECO:0000259" key="13">
    <source>
        <dbReference type="PROSITE" id="PS50206"/>
    </source>
</evidence>
<dbReference type="GO" id="GO:0004792">
    <property type="term" value="F:thiosulfate-cyanide sulfurtransferase activity"/>
    <property type="evidence" value="ECO:0007669"/>
    <property type="project" value="TreeGrafter"/>
</dbReference>
<dbReference type="Gene3D" id="3.40.250.10">
    <property type="entry name" value="Rhodanese-like domain"/>
    <property type="match status" value="1"/>
</dbReference>
<dbReference type="Gene3D" id="3.40.50.720">
    <property type="entry name" value="NAD(P)-binding Rossmann-like Domain"/>
    <property type="match status" value="1"/>
</dbReference>
<feature type="domain" description="Rhodanese" evidence="13">
    <location>
        <begin position="285"/>
        <end position="361"/>
    </location>
</feature>
<reference evidence="14" key="1">
    <citation type="journal article" date="2014" name="Int. J. Syst. Evol. Microbiol.">
        <title>Complete genome sequence of Corynebacterium casei LMG S-19264T (=DSM 44701T), isolated from a smear-ripened cheese.</title>
        <authorList>
            <consortium name="US DOE Joint Genome Institute (JGI-PGF)"/>
            <person name="Walter F."/>
            <person name="Albersmeier A."/>
            <person name="Kalinowski J."/>
            <person name="Ruckert C."/>
        </authorList>
    </citation>
    <scope>NUCLEOTIDE SEQUENCE</scope>
    <source>
        <strain evidence="14">KCTC 12988</strain>
    </source>
</reference>
<evidence type="ECO:0000256" key="4">
    <source>
        <dbReference type="ARBA" id="ARBA00022840"/>
    </source>
</evidence>
<comment type="catalytic activity">
    <reaction evidence="5">
        <text>[molybdopterin-synthase sulfur-carrier protein]-C-terminal Gly-Gly + ATP + H(+) = [molybdopterin-synthase sulfur-carrier protein]-C-terminal Gly-Gly-AMP + diphosphate</text>
        <dbReference type="Rhea" id="RHEA:43616"/>
        <dbReference type="Rhea" id="RHEA-COMP:12159"/>
        <dbReference type="Rhea" id="RHEA-COMP:12202"/>
        <dbReference type="ChEBI" id="CHEBI:15378"/>
        <dbReference type="ChEBI" id="CHEBI:30616"/>
        <dbReference type="ChEBI" id="CHEBI:33019"/>
        <dbReference type="ChEBI" id="CHEBI:90618"/>
        <dbReference type="ChEBI" id="CHEBI:90778"/>
        <dbReference type="EC" id="2.7.7.80"/>
    </reaction>
</comment>
<dbReference type="Pfam" id="PF00581">
    <property type="entry name" value="Rhodanese"/>
    <property type="match status" value="1"/>
</dbReference>
<evidence type="ECO:0000256" key="7">
    <source>
        <dbReference type="ARBA" id="ARBA00063809"/>
    </source>
</evidence>
<dbReference type="GO" id="GO:0008641">
    <property type="term" value="F:ubiquitin-like modifier activating enzyme activity"/>
    <property type="evidence" value="ECO:0007669"/>
    <property type="project" value="InterPro"/>
</dbReference>
<evidence type="ECO:0000256" key="1">
    <source>
        <dbReference type="ARBA" id="ARBA00009919"/>
    </source>
</evidence>
<evidence type="ECO:0000256" key="11">
    <source>
        <dbReference type="ARBA" id="ARBA00075328"/>
    </source>
</evidence>
<proteinExistence type="inferred from homology"/>
<comment type="function">
    <text evidence="6">Catalyzes the adenylation by ATP of the carboxyl group of the C-terminal glycine of sulfur carrier protein MoaD.</text>
</comment>
<dbReference type="SMART" id="SM00450">
    <property type="entry name" value="RHOD"/>
    <property type="match status" value="1"/>
</dbReference>
<evidence type="ECO:0000256" key="12">
    <source>
        <dbReference type="ARBA" id="ARBA00078531"/>
    </source>
</evidence>
<dbReference type="InterPro" id="IPR001763">
    <property type="entry name" value="Rhodanese-like_dom"/>
</dbReference>
<sequence length="361" mass="39429">MTSAQHDRYLRHTLLPQVGEEGQERLLDSSVLIIGCGGLGSPAALYLAAAGVGRIGLVDPDTVERSNLQRQVLFSESQVGEAKVTAAAKRLQELNPELRIDLHRERLTVANALDLAKDYDLILDGSDNFPTRYLTNDCAFFLKKPLIYGSIFQFDGQVTVFAPHREGPCYRCLLPDAPAADAVPNCAEAGVLGALPGVIGSLQAMEALKVLLGIGEAPHGKLICYDALRSSFRTIKLRKNPDCILCGENPSLETLRHEGHSCPVNAPYSEITPDEFREMLAQGWDGVLLDVRTPEEYAERAIEGSYFLPLQEIPARMAEIPKDKPLVIHCKAGMRSARACMFLAENGYNDLTNLAGGIDAW</sequence>
<dbReference type="FunFam" id="3.40.50.720:FF:000033">
    <property type="entry name" value="Adenylyltransferase and sulfurtransferase MOCS3"/>
    <property type="match status" value="1"/>
</dbReference>
<keyword evidence="3" id="KW-0547">Nucleotide-binding</keyword>
<dbReference type="SUPFAM" id="SSF69572">
    <property type="entry name" value="Activating enzymes of the ubiquitin-like proteins"/>
    <property type="match status" value="1"/>
</dbReference>
<keyword evidence="2" id="KW-0808">Transferase</keyword>
<comment type="subunit">
    <text evidence="7">Homodimer. Forms a stable heterotetrameric complex of 2 MoeB and 2 MoaD during adenylation of MoaD.</text>
</comment>
<dbReference type="InterPro" id="IPR000594">
    <property type="entry name" value="ThiF_NAD_FAD-bd"/>
</dbReference>
<dbReference type="EC" id="2.7.7.80" evidence="8"/>
<dbReference type="EMBL" id="BMXI01000006">
    <property type="protein sequence ID" value="GHC51512.1"/>
    <property type="molecule type" value="Genomic_DNA"/>
</dbReference>
<evidence type="ECO:0000256" key="10">
    <source>
        <dbReference type="ARBA" id="ARBA00075110"/>
    </source>
</evidence>
<evidence type="ECO:0000256" key="6">
    <source>
        <dbReference type="ARBA" id="ARBA00055169"/>
    </source>
</evidence>
<protein>
    <recommendedName>
        <fullName evidence="9">Molybdopterin-synthase adenylyltransferase</fullName>
        <ecNumber evidence="8">2.7.7.80</ecNumber>
    </recommendedName>
    <alternativeName>
        <fullName evidence="12">MoaD protein adenylase</fullName>
    </alternativeName>
    <alternativeName>
        <fullName evidence="10">Molybdopterin-converting factor subunit 1 adenylase</fullName>
    </alternativeName>
    <alternativeName>
        <fullName evidence="11">Sulfur carrier protein MoaD adenylyltransferase</fullName>
    </alternativeName>
</protein>
<dbReference type="NCBIfam" id="NF004281">
    <property type="entry name" value="PRK05690.1"/>
    <property type="match status" value="1"/>
</dbReference>
<dbReference type="PANTHER" id="PTHR10953:SF102">
    <property type="entry name" value="ADENYLYLTRANSFERASE AND SULFURTRANSFERASE MOCS3"/>
    <property type="match status" value="1"/>
</dbReference>
<dbReference type="InterPro" id="IPR035985">
    <property type="entry name" value="Ubiquitin-activating_enz"/>
</dbReference>
<evidence type="ECO:0000313" key="15">
    <source>
        <dbReference type="Proteomes" id="UP000644507"/>
    </source>
</evidence>
<accession>A0A918TK62</accession>
<dbReference type="CDD" id="cd00158">
    <property type="entry name" value="RHOD"/>
    <property type="match status" value="1"/>
</dbReference>
<dbReference type="RefSeq" id="WP_189569521.1">
    <property type="nucleotide sequence ID" value="NZ_BMXI01000006.1"/>
</dbReference>
<dbReference type="GO" id="GO:0061605">
    <property type="term" value="F:molybdopterin-synthase adenylyltransferase activity"/>
    <property type="evidence" value="ECO:0007669"/>
    <property type="project" value="UniProtKB-EC"/>
</dbReference>
<dbReference type="PANTHER" id="PTHR10953">
    <property type="entry name" value="UBIQUITIN-ACTIVATING ENZYME E1"/>
    <property type="match status" value="1"/>
</dbReference>
<evidence type="ECO:0000256" key="5">
    <source>
        <dbReference type="ARBA" id="ARBA00052218"/>
    </source>
</evidence>
<dbReference type="InterPro" id="IPR036873">
    <property type="entry name" value="Rhodanese-like_dom_sf"/>
</dbReference>
<reference evidence="14" key="2">
    <citation type="submission" date="2020-09" db="EMBL/GenBank/DDBJ databases">
        <authorList>
            <person name="Sun Q."/>
            <person name="Kim S."/>
        </authorList>
    </citation>
    <scope>NUCLEOTIDE SEQUENCE</scope>
    <source>
        <strain evidence="14">KCTC 12988</strain>
    </source>
</reference>
<dbReference type="AlphaFoldDB" id="A0A918TK62"/>
<dbReference type="Proteomes" id="UP000644507">
    <property type="component" value="Unassembled WGS sequence"/>
</dbReference>
<dbReference type="Pfam" id="PF00899">
    <property type="entry name" value="ThiF"/>
    <property type="match status" value="1"/>
</dbReference>
<dbReference type="PROSITE" id="PS50206">
    <property type="entry name" value="RHODANESE_3"/>
    <property type="match status" value="1"/>
</dbReference>
<name>A0A918TK62_9BACT</name>
<evidence type="ECO:0000313" key="14">
    <source>
        <dbReference type="EMBL" id="GHC51512.1"/>
    </source>
</evidence>
<dbReference type="GO" id="GO:0005524">
    <property type="term" value="F:ATP binding"/>
    <property type="evidence" value="ECO:0007669"/>
    <property type="project" value="UniProtKB-KW"/>
</dbReference>
<comment type="similarity">
    <text evidence="1">Belongs to the HesA/MoeB/ThiF family.</text>
</comment>
<gene>
    <name evidence="14" type="ORF">GCM10007100_17180</name>
</gene>
<evidence type="ECO:0000256" key="2">
    <source>
        <dbReference type="ARBA" id="ARBA00022679"/>
    </source>
</evidence>
<keyword evidence="4" id="KW-0067">ATP-binding</keyword>
<dbReference type="GO" id="GO:0005829">
    <property type="term" value="C:cytosol"/>
    <property type="evidence" value="ECO:0007669"/>
    <property type="project" value="TreeGrafter"/>
</dbReference>
<evidence type="ECO:0000256" key="3">
    <source>
        <dbReference type="ARBA" id="ARBA00022741"/>
    </source>
</evidence>
<dbReference type="InterPro" id="IPR045886">
    <property type="entry name" value="ThiF/MoeB/HesA"/>
</dbReference>